<protein>
    <submittedName>
        <fullName evidence="5">AraC family transcriptional regulator</fullName>
    </submittedName>
</protein>
<dbReference type="Gene3D" id="1.10.10.60">
    <property type="entry name" value="Homeodomain-like"/>
    <property type="match status" value="1"/>
</dbReference>
<dbReference type="SUPFAM" id="SSF46689">
    <property type="entry name" value="Homeodomain-like"/>
    <property type="match status" value="1"/>
</dbReference>
<name>A0A3N0E7G2_SINP1</name>
<accession>A0A3N0E7G2</accession>
<evidence type="ECO:0000256" key="1">
    <source>
        <dbReference type="ARBA" id="ARBA00023015"/>
    </source>
</evidence>
<dbReference type="InterPro" id="IPR009057">
    <property type="entry name" value="Homeodomain-like_sf"/>
</dbReference>
<evidence type="ECO:0000259" key="4">
    <source>
        <dbReference type="PROSITE" id="PS01124"/>
    </source>
</evidence>
<dbReference type="PANTHER" id="PTHR43280">
    <property type="entry name" value="ARAC-FAMILY TRANSCRIPTIONAL REGULATOR"/>
    <property type="match status" value="1"/>
</dbReference>
<dbReference type="RefSeq" id="WP_123216770.1">
    <property type="nucleotide sequence ID" value="NZ_RJTM01000102.1"/>
</dbReference>
<dbReference type="PANTHER" id="PTHR43280:SF17">
    <property type="entry name" value="ARAC-TYPE DNA-BINDING DOMAIN-CONTAINING PROTEIN"/>
    <property type="match status" value="1"/>
</dbReference>
<sequence>MKTPYVLVFKPKELVYDNPVEKLPEWCRFPMSFAERCHYYRLQGLEIVSQYIHCAPFYIDMFDIKANRPMAVPFEIPRRQLFLYFMLGGTLSITSGNTCPVTQVHANTFAMLYYGSGRYTVHAGKGHHTVLFVNMAPEWLENISTDFPGLQFILEKFRHSSRPYHMMHTCRIDRKVRRWLYKVYSYSNNNIGVLDGNLRKYLSYILGHYNSVLGPQYHKLAHRVKMYLDDHYRSDLLNAGFLALQFQVTERTLRNHFKREYGITPHEYYSKLRVTDAIAQMEHNDLSAKDVYLSVGYNDERSFRYALSRYLKNK</sequence>
<dbReference type="OrthoDB" id="9803764at2"/>
<keyword evidence="1" id="KW-0805">Transcription regulation</keyword>
<dbReference type="GO" id="GO:0043565">
    <property type="term" value="F:sequence-specific DNA binding"/>
    <property type="evidence" value="ECO:0007669"/>
    <property type="project" value="InterPro"/>
</dbReference>
<feature type="domain" description="HTH araC/xylS-type" evidence="4">
    <location>
        <begin position="222"/>
        <end position="314"/>
    </location>
</feature>
<dbReference type="InterPro" id="IPR018060">
    <property type="entry name" value="HTH_AraC"/>
</dbReference>
<dbReference type="PROSITE" id="PS01124">
    <property type="entry name" value="HTH_ARAC_FAMILY_2"/>
    <property type="match status" value="1"/>
</dbReference>
<dbReference type="SMART" id="SM00342">
    <property type="entry name" value="HTH_ARAC"/>
    <property type="match status" value="1"/>
</dbReference>
<dbReference type="Pfam" id="PF12833">
    <property type="entry name" value="HTH_18"/>
    <property type="match status" value="1"/>
</dbReference>
<evidence type="ECO:0000313" key="5">
    <source>
        <dbReference type="EMBL" id="RNL83720.1"/>
    </source>
</evidence>
<proteinExistence type="predicted"/>
<comment type="caution">
    <text evidence="5">The sequence shown here is derived from an EMBL/GenBank/DDBJ whole genome shotgun (WGS) entry which is preliminary data.</text>
</comment>
<evidence type="ECO:0000256" key="3">
    <source>
        <dbReference type="ARBA" id="ARBA00023163"/>
    </source>
</evidence>
<dbReference type="AlphaFoldDB" id="A0A3N0E7G2"/>
<evidence type="ECO:0000313" key="6">
    <source>
        <dbReference type="Proteomes" id="UP000267469"/>
    </source>
</evidence>
<keyword evidence="2" id="KW-0238">DNA-binding</keyword>
<keyword evidence="3" id="KW-0804">Transcription</keyword>
<keyword evidence="6" id="KW-1185">Reference proteome</keyword>
<gene>
    <name evidence="5" type="ORF">ED312_14650</name>
</gene>
<dbReference type="Proteomes" id="UP000267469">
    <property type="component" value="Unassembled WGS sequence"/>
</dbReference>
<reference evidence="5 6" key="1">
    <citation type="submission" date="2018-10" db="EMBL/GenBank/DDBJ databases">
        <title>Sinomicrobium pectinilyticum sp. nov., a pectinase-producing bacterium isolated from alkaline and saline soil, and emended description of the genus Sinomicrobium.</title>
        <authorList>
            <person name="Cheng B."/>
            <person name="Li C."/>
            <person name="Lai Q."/>
            <person name="Du M."/>
            <person name="Shao Z."/>
            <person name="Xu P."/>
            <person name="Yang C."/>
        </authorList>
    </citation>
    <scope>NUCLEOTIDE SEQUENCE [LARGE SCALE GENOMIC DNA]</scope>
    <source>
        <strain evidence="5 6">5DNS001</strain>
    </source>
</reference>
<dbReference type="EMBL" id="RJTM01000102">
    <property type="protein sequence ID" value="RNL83720.1"/>
    <property type="molecule type" value="Genomic_DNA"/>
</dbReference>
<evidence type="ECO:0000256" key="2">
    <source>
        <dbReference type="ARBA" id="ARBA00023125"/>
    </source>
</evidence>
<dbReference type="GO" id="GO:0003700">
    <property type="term" value="F:DNA-binding transcription factor activity"/>
    <property type="evidence" value="ECO:0007669"/>
    <property type="project" value="InterPro"/>
</dbReference>
<organism evidence="5 6">
    <name type="scientific">Sinomicrobium pectinilyticum</name>
    <dbReference type="NCBI Taxonomy" id="1084421"/>
    <lineage>
        <taxon>Bacteria</taxon>
        <taxon>Pseudomonadati</taxon>
        <taxon>Bacteroidota</taxon>
        <taxon>Flavobacteriia</taxon>
        <taxon>Flavobacteriales</taxon>
        <taxon>Flavobacteriaceae</taxon>
        <taxon>Sinomicrobium</taxon>
    </lineage>
</organism>